<proteinExistence type="inferred from homology"/>
<sequence length="246" mass="27388">MFTKISLLALYVQVFRPSCVARAFIWLGIIAISVIYIAVTVAMLAYMLPRPGDGGWGSLANTQRVGIPSRVIDLTQGFFSAFSDFYVLIIPIVVVSGLQLPLTKKIGLTGVFLTGLISCGCSITGIVFRYDALYFDVEDNRWLSIKFEALWPIFRKAESVFVHLKGRLCLRPNKERAATEVKATSPPEISPQVPSGTLSGLKSFFRRVGHTQRRVTEKSAPDTLMSEDLELQSIDYDYHAQMRQSA</sequence>
<dbReference type="PANTHER" id="PTHR33048">
    <property type="entry name" value="PTH11-LIKE INTEGRAL MEMBRANE PROTEIN (AFU_ORTHOLOGUE AFUA_5G11245)"/>
    <property type="match status" value="1"/>
</dbReference>
<keyword evidence="2 6" id="KW-0812">Transmembrane</keyword>
<evidence type="ECO:0000256" key="2">
    <source>
        <dbReference type="ARBA" id="ARBA00022692"/>
    </source>
</evidence>
<dbReference type="InterPro" id="IPR052337">
    <property type="entry name" value="SAT4-like"/>
</dbReference>
<keyword evidence="4 6" id="KW-0472">Membrane</keyword>
<feature type="domain" description="Rhodopsin" evidence="7">
    <location>
        <begin position="1"/>
        <end position="144"/>
    </location>
</feature>
<protein>
    <recommendedName>
        <fullName evidence="7">Rhodopsin domain-containing protein</fullName>
    </recommendedName>
</protein>
<dbReference type="PANTHER" id="PTHR33048:SF158">
    <property type="entry name" value="MEMBRANE PROTEIN PTH11-LIKE, PUTATIVE-RELATED"/>
    <property type="match status" value="1"/>
</dbReference>
<comment type="similarity">
    <text evidence="5">Belongs to the SAT4 family.</text>
</comment>
<keyword evidence="3 6" id="KW-1133">Transmembrane helix</keyword>
<organism evidence="8 9">
    <name type="scientific">Apiospora saccharicola</name>
    <dbReference type="NCBI Taxonomy" id="335842"/>
    <lineage>
        <taxon>Eukaryota</taxon>
        <taxon>Fungi</taxon>
        <taxon>Dikarya</taxon>
        <taxon>Ascomycota</taxon>
        <taxon>Pezizomycotina</taxon>
        <taxon>Sordariomycetes</taxon>
        <taxon>Xylariomycetidae</taxon>
        <taxon>Amphisphaeriales</taxon>
        <taxon>Apiosporaceae</taxon>
        <taxon>Apiospora</taxon>
    </lineage>
</organism>
<reference evidence="8 9" key="1">
    <citation type="submission" date="2023-01" db="EMBL/GenBank/DDBJ databases">
        <title>Analysis of 21 Apiospora genomes using comparative genomics revels a genus with tremendous synthesis potential of carbohydrate active enzymes and secondary metabolites.</title>
        <authorList>
            <person name="Sorensen T."/>
        </authorList>
    </citation>
    <scope>NUCLEOTIDE SEQUENCE [LARGE SCALE GENOMIC DNA]</scope>
    <source>
        <strain evidence="8 9">CBS 83171</strain>
    </source>
</reference>
<comment type="subcellular location">
    <subcellularLocation>
        <location evidence="1">Membrane</location>
        <topology evidence="1">Multi-pass membrane protein</topology>
    </subcellularLocation>
</comment>
<dbReference type="EMBL" id="JAQQWM010000003">
    <property type="protein sequence ID" value="KAK8071614.1"/>
    <property type="molecule type" value="Genomic_DNA"/>
</dbReference>
<gene>
    <name evidence="8" type="ORF">PG996_004962</name>
</gene>
<evidence type="ECO:0000313" key="9">
    <source>
        <dbReference type="Proteomes" id="UP001446871"/>
    </source>
</evidence>
<evidence type="ECO:0000259" key="7">
    <source>
        <dbReference type="Pfam" id="PF20684"/>
    </source>
</evidence>
<dbReference type="Proteomes" id="UP001446871">
    <property type="component" value="Unassembled WGS sequence"/>
</dbReference>
<evidence type="ECO:0000256" key="3">
    <source>
        <dbReference type="ARBA" id="ARBA00022989"/>
    </source>
</evidence>
<evidence type="ECO:0000256" key="5">
    <source>
        <dbReference type="ARBA" id="ARBA00038359"/>
    </source>
</evidence>
<accession>A0ABR1VP02</accession>
<name>A0ABR1VP02_9PEZI</name>
<comment type="caution">
    <text evidence="8">The sequence shown here is derived from an EMBL/GenBank/DDBJ whole genome shotgun (WGS) entry which is preliminary data.</text>
</comment>
<evidence type="ECO:0000256" key="4">
    <source>
        <dbReference type="ARBA" id="ARBA00023136"/>
    </source>
</evidence>
<evidence type="ECO:0000256" key="6">
    <source>
        <dbReference type="SAM" id="Phobius"/>
    </source>
</evidence>
<feature type="transmembrane region" description="Helical" evidence="6">
    <location>
        <begin position="110"/>
        <end position="130"/>
    </location>
</feature>
<evidence type="ECO:0000256" key="1">
    <source>
        <dbReference type="ARBA" id="ARBA00004141"/>
    </source>
</evidence>
<feature type="transmembrane region" description="Helical" evidence="6">
    <location>
        <begin position="23"/>
        <end position="48"/>
    </location>
</feature>
<dbReference type="InterPro" id="IPR049326">
    <property type="entry name" value="Rhodopsin_dom_fungi"/>
</dbReference>
<keyword evidence="9" id="KW-1185">Reference proteome</keyword>
<feature type="transmembrane region" description="Helical" evidence="6">
    <location>
        <begin position="78"/>
        <end position="98"/>
    </location>
</feature>
<evidence type="ECO:0000313" key="8">
    <source>
        <dbReference type="EMBL" id="KAK8071614.1"/>
    </source>
</evidence>
<dbReference type="Pfam" id="PF20684">
    <property type="entry name" value="Fung_rhodopsin"/>
    <property type="match status" value="1"/>
</dbReference>